<proteinExistence type="predicted"/>
<comment type="caution">
    <text evidence="2">The sequence shown here is derived from an EMBL/GenBank/DDBJ whole genome shotgun (WGS) entry which is preliminary data.</text>
</comment>
<accession>A0A6L2JYX1</accession>
<feature type="domain" description="Retroviral polymerase SH3-like" evidence="1">
    <location>
        <begin position="64"/>
        <end position="110"/>
    </location>
</feature>
<gene>
    <name evidence="2" type="ORF">Tci_012832</name>
</gene>
<dbReference type="InterPro" id="IPR012337">
    <property type="entry name" value="RNaseH-like_sf"/>
</dbReference>
<dbReference type="PANTHER" id="PTHR11439">
    <property type="entry name" value="GAG-POL-RELATED RETROTRANSPOSON"/>
    <property type="match status" value="1"/>
</dbReference>
<protein>
    <recommendedName>
        <fullName evidence="1">Retroviral polymerase SH3-like domain-containing protein</fullName>
    </recommendedName>
</protein>
<sequence>MTLIEATRTMLADSLLPISFWAEAVNTACYAQNRVLVTKPHNKTPYELLLGRTPSIGFMRPFRCLVTILNTLDPLGKFDGKADKGFLVGYSVSSKAFRVFNIRIRIVQETLHNTDVDAPFDVKKNEFEVYISLRNSDTPKKHDDKTKREAKGKSPIDLSTRVRNLSDEFEDFSSNNTKRVNAAKADFSNLETNITVSPIPTTRVHKDHHVTQIIGDLTLAPQTRSMARMVYGDDIIFVSTNKELCKAFEKLMKDKFQISSMGELTFFYGKSASTLIDTEKLLLKDPDGKDVDVHIYRSMIGSLMYLTSSRPDIMFVVCACAHFQVTLKVSHLHAVKRIFRYLKSKPYLGLRYTTDSLFNLVAYSDSDYARASLDRKSTTGGCQFLGFERIVDFLNAHTIQYTLMVNPPIYVSYIKQFWASVTVKKTNDIVKLQALIDRKKVIIIEDTIRQNLRLDDANGVDCLPNEEIFVELARMGYEKPSTKLTFYKAFFVA</sequence>
<dbReference type="AlphaFoldDB" id="A0A6L2JYX1"/>
<dbReference type="EMBL" id="BKCJ010001359">
    <property type="protein sequence ID" value="GEU40854.1"/>
    <property type="molecule type" value="Genomic_DNA"/>
</dbReference>
<dbReference type="PANTHER" id="PTHR11439:SF495">
    <property type="entry name" value="REVERSE TRANSCRIPTASE, RNA-DEPENDENT DNA POLYMERASE-RELATED"/>
    <property type="match status" value="1"/>
</dbReference>
<evidence type="ECO:0000313" key="2">
    <source>
        <dbReference type="EMBL" id="GEU40854.1"/>
    </source>
</evidence>
<reference evidence="2" key="1">
    <citation type="journal article" date="2019" name="Sci. Rep.">
        <title>Draft genome of Tanacetum cinerariifolium, the natural source of mosquito coil.</title>
        <authorList>
            <person name="Yamashiro T."/>
            <person name="Shiraishi A."/>
            <person name="Satake H."/>
            <person name="Nakayama K."/>
        </authorList>
    </citation>
    <scope>NUCLEOTIDE SEQUENCE</scope>
</reference>
<dbReference type="Pfam" id="PF25597">
    <property type="entry name" value="SH3_retrovirus"/>
    <property type="match status" value="1"/>
</dbReference>
<organism evidence="2">
    <name type="scientific">Tanacetum cinerariifolium</name>
    <name type="common">Dalmatian daisy</name>
    <name type="synonym">Chrysanthemum cinerariifolium</name>
    <dbReference type="NCBI Taxonomy" id="118510"/>
    <lineage>
        <taxon>Eukaryota</taxon>
        <taxon>Viridiplantae</taxon>
        <taxon>Streptophyta</taxon>
        <taxon>Embryophyta</taxon>
        <taxon>Tracheophyta</taxon>
        <taxon>Spermatophyta</taxon>
        <taxon>Magnoliopsida</taxon>
        <taxon>eudicotyledons</taxon>
        <taxon>Gunneridae</taxon>
        <taxon>Pentapetalae</taxon>
        <taxon>asterids</taxon>
        <taxon>campanulids</taxon>
        <taxon>Asterales</taxon>
        <taxon>Asteraceae</taxon>
        <taxon>Asteroideae</taxon>
        <taxon>Anthemideae</taxon>
        <taxon>Anthemidinae</taxon>
        <taxon>Tanacetum</taxon>
    </lineage>
</organism>
<name>A0A6L2JYX1_TANCI</name>
<dbReference type="InterPro" id="IPR057670">
    <property type="entry name" value="SH3_retrovirus"/>
</dbReference>
<dbReference type="SUPFAM" id="SSF53098">
    <property type="entry name" value="Ribonuclease H-like"/>
    <property type="match status" value="1"/>
</dbReference>
<evidence type="ECO:0000259" key="1">
    <source>
        <dbReference type="Pfam" id="PF25597"/>
    </source>
</evidence>